<proteinExistence type="predicted"/>
<dbReference type="AlphaFoldDB" id="A0A1I4ADI6"/>
<protein>
    <submittedName>
        <fullName evidence="1">Uncharacterized protein</fullName>
    </submittedName>
</protein>
<evidence type="ECO:0000313" key="2">
    <source>
        <dbReference type="Proteomes" id="UP000323300"/>
    </source>
</evidence>
<dbReference type="Proteomes" id="UP000323300">
    <property type="component" value="Unassembled WGS sequence"/>
</dbReference>
<reference evidence="1 2" key="1">
    <citation type="submission" date="2016-10" db="EMBL/GenBank/DDBJ databases">
        <authorList>
            <person name="Varghese N."/>
            <person name="Submissions S."/>
        </authorList>
    </citation>
    <scope>NUCLEOTIDE SEQUENCE [LARGE SCALE GENOMIC DNA]</scope>
    <source>
        <strain evidence="1 2">DSM 21822</strain>
    </source>
</reference>
<name>A0A1I4ADI6_9HYPH</name>
<accession>A0A1I4ADI6</accession>
<sequence length="75" mass="8688">MDKSVPAEAPPLLDCMYRVDEQKLQILAEQLARPTPVPVREMVDCRLHQMPERISRDTATRARTVVRRAMARFLL</sequence>
<gene>
    <name evidence="1" type="ORF">SAMN04488498_1083</name>
</gene>
<organism evidence="1 2">
    <name type="scientific">Neomesorhizobium albiziae</name>
    <dbReference type="NCBI Taxonomy" id="335020"/>
    <lineage>
        <taxon>Bacteria</taxon>
        <taxon>Pseudomonadati</taxon>
        <taxon>Pseudomonadota</taxon>
        <taxon>Alphaproteobacteria</taxon>
        <taxon>Hyphomicrobiales</taxon>
        <taxon>Phyllobacteriaceae</taxon>
        <taxon>Neomesorhizobium</taxon>
    </lineage>
</organism>
<evidence type="ECO:0000313" key="1">
    <source>
        <dbReference type="EMBL" id="SFK54495.1"/>
    </source>
</evidence>
<dbReference type="EMBL" id="FOSL01000008">
    <property type="protein sequence ID" value="SFK54495.1"/>
    <property type="molecule type" value="Genomic_DNA"/>
</dbReference>
<keyword evidence="2" id="KW-1185">Reference proteome</keyword>